<dbReference type="NCBIfam" id="TIGR00229">
    <property type="entry name" value="sensory_box"/>
    <property type="match status" value="1"/>
</dbReference>
<feature type="domain" description="Response regulatory" evidence="8">
    <location>
        <begin position="776"/>
        <end position="891"/>
    </location>
</feature>
<evidence type="ECO:0000256" key="2">
    <source>
        <dbReference type="ARBA" id="ARBA00012438"/>
    </source>
</evidence>
<dbReference type="Pfam" id="PF02518">
    <property type="entry name" value="HATPase_c"/>
    <property type="match status" value="1"/>
</dbReference>
<comment type="caution">
    <text evidence="11">The sequence shown here is derived from an EMBL/GenBank/DDBJ whole genome shotgun (WGS) entry which is preliminary data.</text>
</comment>
<dbReference type="SMART" id="SM00388">
    <property type="entry name" value="HisKA"/>
    <property type="match status" value="1"/>
</dbReference>
<dbReference type="RefSeq" id="WP_183345348.1">
    <property type="nucleotide sequence ID" value="NZ_BLXY01000001.1"/>
</dbReference>
<feature type="modified residue" description="4-aspartylphosphate" evidence="4">
    <location>
        <position position="826"/>
    </location>
</feature>
<dbReference type="InterPro" id="IPR000700">
    <property type="entry name" value="PAS-assoc_C"/>
</dbReference>
<feature type="domain" description="Histidine kinase" evidence="7">
    <location>
        <begin position="527"/>
        <end position="752"/>
    </location>
</feature>
<dbReference type="Gene3D" id="1.10.287.130">
    <property type="match status" value="1"/>
</dbReference>
<dbReference type="InterPro" id="IPR001789">
    <property type="entry name" value="Sig_transdc_resp-reg_receiver"/>
</dbReference>
<dbReference type="InterPro" id="IPR003594">
    <property type="entry name" value="HATPase_dom"/>
</dbReference>
<dbReference type="Pfam" id="PF00072">
    <property type="entry name" value="Response_reg"/>
    <property type="match status" value="1"/>
</dbReference>
<dbReference type="PANTHER" id="PTHR43065:SF42">
    <property type="entry name" value="TWO-COMPONENT SENSOR PPRA"/>
    <property type="match status" value="1"/>
</dbReference>
<dbReference type="SUPFAM" id="SSF55785">
    <property type="entry name" value="PYP-like sensor domain (PAS domain)"/>
    <property type="match status" value="1"/>
</dbReference>
<evidence type="ECO:0000259" key="7">
    <source>
        <dbReference type="PROSITE" id="PS50109"/>
    </source>
</evidence>
<dbReference type="Gene3D" id="3.30.565.10">
    <property type="entry name" value="Histidine kinase-like ATPase, C-terminal domain"/>
    <property type="match status" value="1"/>
</dbReference>
<dbReference type="PANTHER" id="PTHR43065">
    <property type="entry name" value="SENSOR HISTIDINE KINASE"/>
    <property type="match status" value="1"/>
</dbReference>
<dbReference type="CDD" id="cd00130">
    <property type="entry name" value="PAS"/>
    <property type="match status" value="1"/>
</dbReference>
<dbReference type="PROSITE" id="PS50112">
    <property type="entry name" value="PAS"/>
    <property type="match status" value="1"/>
</dbReference>
<dbReference type="GO" id="GO:0000155">
    <property type="term" value="F:phosphorelay sensor kinase activity"/>
    <property type="evidence" value="ECO:0007669"/>
    <property type="project" value="InterPro"/>
</dbReference>
<keyword evidence="5" id="KW-0472">Membrane</keyword>
<feature type="transmembrane region" description="Helical" evidence="5">
    <location>
        <begin position="347"/>
        <end position="370"/>
    </location>
</feature>
<feature type="domain" description="PAS" evidence="9">
    <location>
        <begin position="382"/>
        <end position="433"/>
    </location>
</feature>
<comment type="catalytic activity">
    <reaction evidence="1">
        <text>ATP + protein L-histidine = ADP + protein N-phospho-L-histidine.</text>
        <dbReference type="EC" id="2.7.13.3"/>
    </reaction>
</comment>
<dbReference type="AlphaFoldDB" id="A0A6V8MU41"/>
<dbReference type="Gene3D" id="3.40.50.2300">
    <property type="match status" value="3"/>
</dbReference>
<proteinExistence type="predicted"/>
<dbReference type="EC" id="2.7.13.3" evidence="2"/>
<dbReference type="InterPro" id="IPR005467">
    <property type="entry name" value="His_kinase_dom"/>
</dbReference>
<feature type="chain" id="PRO_5028391518" description="histidine kinase" evidence="6">
    <location>
        <begin position="28"/>
        <end position="895"/>
    </location>
</feature>
<dbReference type="InterPro" id="IPR013656">
    <property type="entry name" value="PAS_4"/>
</dbReference>
<dbReference type="InterPro" id="IPR036097">
    <property type="entry name" value="HisK_dim/P_sf"/>
</dbReference>
<evidence type="ECO:0000256" key="6">
    <source>
        <dbReference type="SAM" id="SignalP"/>
    </source>
</evidence>
<evidence type="ECO:0000259" key="9">
    <source>
        <dbReference type="PROSITE" id="PS50112"/>
    </source>
</evidence>
<dbReference type="PROSITE" id="PS50109">
    <property type="entry name" value="HIS_KIN"/>
    <property type="match status" value="1"/>
</dbReference>
<keyword evidence="5" id="KW-1133">Transmembrane helix</keyword>
<keyword evidence="5" id="KW-0812">Transmembrane</keyword>
<dbReference type="Proteomes" id="UP000568888">
    <property type="component" value="Unassembled WGS sequence"/>
</dbReference>
<dbReference type="Pfam" id="PF00512">
    <property type="entry name" value="HisKA"/>
    <property type="match status" value="1"/>
</dbReference>
<reference evidence="12" key="1">
    <citation type="submission" date="2020-06" db="EMBL/GenBank/DDBJ databases">
        <title>Draft genomic sequecing of Geomonas sp. Red736.</title>
        <authorList>
            <person name="Itoh H."/>
            <person name="Xu Z.X."/>
            <person name="Ushijima N."/>
            <person name="Masuda Y."/>
            <person name="Shiratori Y."/>
            <person name="Senoo K."/>
        </authorList>
    </citation>
    <scope>NUCLEOTIDE SEQUENCE [LARGE SCALE GENOMIC DNA]</scope>
    <source>
        <strain evidence="12">Red736</strain>
    </source>
</reference>
<dbReference type="SMART" id="SM00387">
    <property type="entry name" value="HATPase_c"/>
    <property type="match status" value="1"/>
</dbReference>
<feature type="signal peptide" evidence="6">
    <location>
        <begin position="1"/>
        <end position="27"/>
    </location>
</feature>
<evidence type="ECO:0000256" key="4">
    <source>
        <dbReference type="PROSITE-ProRule" id="PRU00169"/>
    </source>
</evidence>
<dbReference type="SUPFAM" id="SSF55874">
    <property type="entry name" value="ATPase domain of HSP90 chaperone/DNA topoisomerase II/histidine kinase"/>
    <property type="match status" value="1"/>
</dbReference>
<dbReference type="CDD" id="cd00082">
    <property type="entry name" value="HisKA"/>
    <property type="match status" value="1"/>
</dbReference>
<dbReference type="InterPro" id="IPR004358">
    <property type="entry name" value="Sig_transdc_His_kin-like_C"/>
</dbReference>
<dbReference type="EMBL" id="BLXY01000001">
    <property type="protein sequence ID" value="GFO62889.1"/>
    <property type="molecule type" value="Genomic_DNA"/>
</dbReference>
<organism evidence="11 12">
    <name type="scientific">Geomonas paludis</name>
    <dbReference type="NCBI Taxonomy" id="2740185"/>
    <lineage>
        <taxon>Bacteria</taxon>
        <taxon>Pseudomonadati</taxon>
        <taxon>Thermodesulfobacteriota</taxon>
        <taxon>Desulfuromonadia</taxon>
        <taxon>Geobacterales</taxon>
        <taxon>Geobacteraceae</taxon>
        <taxon>Geomonas</taxon>
    </lineage>
</organism>
<dbReference type="SUPFAM" id="SSF47384">
    <property type="entry name" value="Homodimeric domain of signal transducing histidine kinase"/>
    <property type="match status" value="1"/>
</dbReference>
<accession>A0A6V8MU41</accession>
<dbReference type="InterPro" id="IPR011006">
    <property type="entry name" value="CheY-like_superfamily"/>
</dbReference>
<sequence length="895" mass="98786">MAKRILSCLTLCLCLLSHLFLSLPADASVAKKVLVLHSYDPHFRVTAEETEGMLAVFKKYSDQVQLQFEYLDAKQYSDPVYLTDVLDAVFAHKLAGKRFDLVLAVDNDALTFVERHRRDLFAGLPVVFCGINDFTPDMIAGDSNITGVTEHPSFGKTIDIALLFHPAAQEIVFVGSPQNETGKSVRRELKGLEPAYQARARFTFWDDIPIEELTVKLRALPPGRLVFIYSFVKDKSGFALLPDDSIKRIRAATSGPIYSFWSFFIGKGIVGGELVSNRAQGELGAELALRVLNGERPGAIAVQTHQANKLIFDYQQLERFSISTKTLPKGSTVINRPQNAYSINKQAFWMILGLLLLFATISVLLANAIIGRRRAESRQLASENLYKTLVENVPLGISLIDNENRIRTINRSQAELLGRPPEWYQGRHCYREFEGREERCPHCPGVIAMETGTVAVVETEGIRADGSRISVRIHAVPLVGLAGIPSGFIEVVEDITGAKQAEAERQKMEQQLLHAQKLESLGVLAGGIAHDFNNILTAIIGNAELALMRIPREAAALENVKRIEQAALRAADLARQMLAYSGKGTFVVEPTDLNRLVEEMGHMLEVSISKKVTLHYDLCRPLPLVEVDATQVRQIVMNLVINASEAIGDATGEISVRTGTMECSREYLLDTWLTDPAPEGLYVFLEVSDTGCGMDGETIARIFDPFFTTKFTGRGLGMAAVLGIIRGHQGAIKVYSEPGRGSNFKVLLPASGLPIEEADDQESRREQGEAWHGSGTALLVDDEETVRRIGADMLRELGFEVLTAADGCEAVQIYAARQDLAVVVLDLTMPQMDGEQCFRELRRIDPQARVIMSSGFSEYEVTRKFAGKGVAGFIQKPYKLSALREVLRSCLAKAE</sequence>
<dbReference type="InterPro" id="IPR036890">
    <property type="entry name" value="HATPase_C_sf"/>
</dbReference>
<dbReference type="InterPro" id="IPR003661">
    <property type="entry name" value="HisK_dim/P_dom"/>
</dbReference>
<dbReference type="PROSITE" id="PS50110">
    <property type="entry name" value="RESPONSE_REGULATORY"/>
    <property type="match status" value="1"/>
</dbReference>
<evidence type="ECO:0000256" key="3">
    <source>
        <dbReference type="ARBA" id="ARBA00022553"/>
    </source>
</evidence>
<evidence type="ECO:0000313" key="12">
    <source>
        <dbReference type="Proteomes" id="UP000568888"/>
    </source>
</evidence>
<dbReference type="PROSITE" id="PS50113">
    <property type="entry name" value="PAC"/>
    <property type="match status" value="1"/>
</dbReference>
<protein>
    <recommendedName>
        <fullName evidence="2">histidine kinase</fullName>
        <ecNumber evidence="2">2.7.13.3</ecNumber>
    </recommendedName>
</protein>
<keyword evidence="6" id="KW-0732">Signal</keyword>
<evidence type="ECO:0000256" key="5">
    <source>
        <dbReference type="SAM" id="Phobius"/>
    </source>
</evidence>
<feature type="domain" description="PAC" evidence="10">
    <location>
        <begin position="455"/>
        <end position="507"/>
    </location>
</feature>
<gene>
    <name evidence="11" type="ORF">GMPD_08080</name>
</gene>
<dbReference type="Pfam" id="PF08448">
    <property type="entry name" value="PAS_4"/>
    <property type="match status" value="1"/>
</dbReference>
<keyword evidence="3 4" id="KW-0597">Phosphoprotein</keyword>
<name>A0A6V8MU41_9BACT</name>
<dbReference type="SMART" id="SM00448">
    <property type="entry name" value="REC"/>
    <property type="match status" value="1"/>
</dbReference>
<dbReference type="PRINTS" id="PR00344">
    <property type="entry name" value="BCTRLSENSOR"/>
</dbReference>
<evidence type="ECO:0000259" key="8">
    <source>
        <dbReference type="PROSITE" id="PS50110"/>
    </source>
</evidence>
<dbReference type="InterPro" id="IPR035965">
    <property type="entry name" value="PAS-like_dom_sf"/>
</dbReference>
<dbReference type="InterPro" id="IPR000014">
    <property type="entry name" value="PAS"/>
</dbReference>
<dbReference type="Gene3D" id="3.30.450.20">
    <property type="entry name" value="PAS domain"/>
    <property type="match status" value="1"/>
</dbReference>
<dbReference type="SUPFAM" id="SSF52172">
    <property type="entry name" value="CheY-like"/>
    <property type="match status" value="1"/>
</dbReference>
<evidence type="ECO:0000313" key="11">
    <source>
        <dbReference type="EMBL" id="GFO62889.1"/>
    </source>
</evidence>
<evidence type="ECO:0000256" key="1">
    <source>
        <dbReference type="ARBA" id="ARBA00000085"/>
    </source>
</evidence>
<evidence type="ECO:0000259" key="10">
    <source>
        <dbReference type="PROSITE" id="PS50113"/>
    </source>
</evidence>